<dbReference type="AlphaFoldDB" id="A0A974DKF1"/>
<evidence type="ECO:0008006" key="4">
    <source>
        <dbReference type="Google" id="ProtNLM"/>
    </source>
</evidence>
<keyword evidence="1" id="KW-0812">Transmembrane</keyword>
<name>A0A974DKF1_XENLA</name>
<dbReference type="PROSITE" id="PS50244">
    <property type="entry name" value="S5A_REDUCTASE"/>
    <property type="match status" value="1"/>
</dbReference>
<keyword evidence="1" id="KW-0472">Membrane</keyword>
<dbReference type="InterPro" id="IPR010721">
    <property type="entry name" value="UstE-like"/>
</dbReference>
<feature type="transmembrane region" description="Helical" evidence="1">
    <location>
        <begin position="85"/>
        <end position="102"/>
    </location>
</feature>
<proteinExistence type="predicted"/>
<sequence>MISLCKLGVKSSRNYGSFITADTIRSRDMTHTAQARTLPPIGQKSARLSESAVNMSVVLCACLGLSLGIQWVLWVIAALFHTEKFYDLAGSGTFILLAHLSLRWTGTRFLRQQVQTGLITVWGVRLGTFLFLRILKDGHDRRFDRVRDNPGTFLIYWTMQGIWIFVTLLPSLMLNLGKQEKPLGLRDYLGWSLWTVGFIIQATADQQKWIFKSDPDNAGKFIQTGLWAYSRHPNYLGEILQWSGLFLSASTVLSGYEYVSIISPVFVWFLLSYVSGIPILEKQALKRWGSEAAYQSYISHTPVLWPFKF</sequence>
<dbReference type="OMA" id="FQMLWVW"/>
<feature type="transmembrane region" description="Helical" evidence="1">
    <location>
        <begin position="258"/>
        <end position="280"/>
    </location>
</feature>
<accession>A0A974DKF1</accession>
<dbReference type="PANTHER" id="PTHR32251:SF17">
    <property type="entry name" value="STEROID 5-ALPHA REDUCTASE C-TERMINAL DOMAIN-CONTAINING PROTEIN"/>
    <property type="match status" value="1"/>
</dbReference>
<feature type="transmembrane region" description="Helical" evidence="1">
    <location>
        <begin position="114"/>
        <end position="134"/>
    </location>
</feature>
<dbReference type="Gene3D" id="1.20.120.1630">
    <property type="match status" value="1"/>
</dbReference>
<protein>
    <recommendedName>
        <fullName evidence="4">Steroid 5-alpha reductase C-terminal domain-containing protein</fullName>
    </recommendedName>
</protein>
<feature type="transmembrane region" description="Helical" evidence="1">
    <location>
        <begin position="154"/>
        <end position="176"/>
    </location>
</feature>
<evidence type="ECO:0000313" key="2">
    <source>
        <dbReference type="EMBL" id="OCT93025.1"/>
    </source>
</evidence>
<dbReference type="EMBL" id="CM004469">
    <property type="protein sequence ID" value="OCT93025.1"/>
    <property type="molecule type" value="Genomic_DNA"/>
</dbReference>
<dbReference type="GO" id="GO:0016020">
    <property type="term" value="C:membrane"/>
    <property type="evidence" value="ECO:0007669"/>
    <property type="project" value="TreeGrafter"/>
</dbReference>
<keyword evidence="1" id="KW-1133">Transmembrane helix</keyword>
<gene>
    <name evidence="2" type="ORF">XELAEV_18016090mg</name>
</gene>
<dbReference type="Proteomes" id="UP000694892">
    <property type="component" value="Chromosome 2S"/>
</dbReference>
<feature type="transmembrane region" description="Helical" evidence="1">
    <location>
        <begin position="57"/>
        <end position="79"/>
    </location>
</feature>
<evidence type="ECO:0000313" key="3">
    <source>
        <dbReference type="Proteomes" id="UP000694892"/>
    </source>
</evidence>
<dbReference type="PANTHER" id="PTHR32251">
    <property type="entry name" value="3-OXO-5-ALPHA-STEROID 4-DEHYDROGENASE"/>
    <property type="match status" value="1"/>
</dbReference>
<evidence type="ECO:0000256" key="1">
    <source>
        <dbReference type="SAM" id="Phobius"/>
    </source>
</evidence>
<reference evidence="3" key="1">
    <citation type="journal article" date="2016" name="Nature">
        <title>Genome evolution in the allotetraploid frog Xenopus laevis.</title>
        <authorList>
            <person name="Session A.M."/>
            <person name="Uno Y."/>
            <person name="Kwon T."/>
            <person name="Chapman J.A."/>
            <person name="Toyoda A."/>
            <person name="Takahashi S."/>
            <person name="Fukui A."/>
            <person name="Hikosaka A."/>
            <person name="Suzuki A."/>
            <person name="Kondo M."/>
            <person name="van Heeringen S.J."/>
            <person name="Quigley I."/>
            <person name="Heinz S."/>
            <person name="Ogino H."/>
            <person name="Ochi H."/>
            <person name="Hellsten U."/>
            <person name="Lyons J.B."/>
            <person name="Simakov O."/>
            <person name="Putnam N."/>
            <person name="Stites J."/>
            <person name="Kuroki Y."/>
            <person name="Tanaka T."/>
            <person name="Michiue T."/>
            <person name="Watanabe M."/>
            <person name="Bogdanovic O."/>
            <person name="Lister R."/>
            <person name="Georgiou G."/>
            <person name="Paranjpe S.S."/>
            <person name="van Kruijsbergen I."/>
            <person name="Shu S."/>
            <person name="Carlson J."/>
            <person name="Kinoshita T."/>
            <person name="Ohta Y."/>
            <person name="Mawaribuchi S."/>
            <person name="Jenkins J."/>
            <person name="Grimwood J."/>
            <person name="Schmutz J."/>
            <person name="Mitros T."/>
            <person name="Mozaffari S.V."/>
            <person name="Suzuki Y."/>
            <person name="Haramoto Y."/>
            <person name="Yamamoto T.S."/>
            <person name="Takagi C."/>
            <person name="Heald R."/>
            <person name="Miller K."/>
            <person name="Haudenschild C."/>
            <person name="Kitzman J."/>
            <person name="Nakayama T."/>
            <person name="Izutsu Y."/>
            <person name="Robert J."/>
            <person name="Fortriede J."/>
            <person name="Burns K."/>
            <person name="Lotay V."/>
            <person name="Karimi K."/>
            <person name="Yasuoka Y."/>
            <person name="Dichmann D.S."/>
            <person name="Flajnik M.F."/>
            <person name="Houston D.W."/>
            <person name="Shendure J."/>
            <person name="DuPasquier L."/>
            <person name="Vize P.D."/>
            <person name="Zorn A.M."/>
            <person name="Ito M."/>
            <person name="Marcotte E.M."/>
            <person name="Wallingford J.B."/>
            <person name="Ito Y."/>
            <person name="Asashima M."/>
            <person name="Ueno N."/>
            <person name="Matsuda Y."/>
            <person name="Veenstra G.J."/>
            <person name="Fujiyama A."/>
            <person name="Harland R.M."/>
            <person name="Taira M."/>
            <person name="Rokhsar D.S."/>
        </authorList>
    </citation>
    <scope>NUCLEOTIDE SEQUENCE [LARGE SCALE GENOMIC DNA]</scope>
    <source>
        <strain evidence="3">J</strain>
    </source>
</reference>
<dbReference type="Pfam" id="PF06966">
    <property type="entry name" value="DUF1295"/>
    <property type="match status" value="1"/>
</dbReference>
<organism evidence="2 3">
    <name type="scientific">Xenopus laevis</name>
    <name type="common">African clawed frog</name>
    <dbReference type="NCBI Taxonomy" id="8355"/>
    <lineage>
        <taxon>Eukaryota</taxon>
        <taxon>Metazoa</taxon>
        <taxon>Chordata</taxon>
        <taxon>Craniata</taxon>
        <taxon>Vertebrata</taxon>
        <taxon>Euteleostomi</taxon>
        <taxon>Amphibia</taxon>
        <taxon>Batrachia</taxon>
        <taxon>Anura</taxon>
        <taxon>Pipoidea</taxon>
        <taxon>Pipidae</taxon>
        <taxon>Xenopodinae</taxon>
        <taxon>Xenopus</taxon>
        <taxon>Xenopus</taxon>
    </lineage>
</organism>